<reference evidence="6" key="1">
    <citation type="submission" date="2017-04" db="EMBL/GenBank/DDBJ databases">
        <title>Function of individual gut microbiota members based on whole genome sequencing of pure cultures obtained from chicken caecum.</title>
        <authorList>
            <person name="Medvecky M."/>
            <person name="Cejkova D."/>
            <person name="Polansky O."/>
            <person name="Karasova D."/>
            <person name="Kubasova T."/>
            <person name="Cizek A."/>
            <person name="Rychlik I."/>
        </authorList>
    </citation>
    <scope>NUCLEOTIDE SEQUENCE [LARGE SCALE GENOMIC DNA]</scope>
    <source>
        <strain evidence="6">An189</strain>
    </source>
</reference>
<dbReference type="Pfam" id="PF00239">
    <property type="entry name" value="Resolvase"/>
    <property type="match status" value="1"/>
</dbReference>
<organism evidence="5 6">
    <name type="scientific">Bacteroides clarus</name>
    <dbReference type="NCBI Taxonomy" id="626929"/>
    <lineage>
        <taxon>Bacteria</taxon>
        <taxon>Pseudomonadati</taxon>
        <taxon>Bacteroidota</taxon>
        <taxon>Bacteroidia</taxon>
        <taxon>Bacteroidales</taxon>
        <taxon>Bacteroidaceae</taxon>
        <taxon>Bacteroides</taxon>
    </lineage>
</organism>
<dbReference type="PANTHER" id="PTHR30461">
    <property type="entry name" value="DNA-INVERTASE FROM LAMBDOID PROPHAGE"/>
    <property type="match status" value="1"/>
</dbReference>
<dbReference type="PANTHER" id="PTHR30461:SF2">
    <property type="entry name" value="SERINE RECOMBINASE PINE-RELATED"/>
    <property type="match status" value="1"/>
</dbReference>
<dbReference type="InterPro" id="IPR006119">
    <property type="entry name" value="Resolv_N"/>
</dbReference>
<dbReference type="GO" id="GO:0000150">
    <property type="term" value="F:DNA strand exchange activity"/>
    <property type="evidence" value="ECO:0007669"/>
    <property type="project" value="InterPro"/>
</dbReference>
<sequence length="527" mass="60490">MSKKKSKEKVVEFSKLTNKVAAVWTRVSTERQADTNGSLESQRRICTEYAESHAIRIKKYYGGTNESAKVEGKLYREMIAEVARDKEINIILVYSFDRFSRAGYEAMMTKAYLKAKGIYVVSATQATDPDSAAGGFMEDVIFLFNQFENNLRKDKCITGMVECLRNGNWYSKPPLGYDKLKVGREHVLTVNEKGKILRNAFIWKATEGIKDIEIVHRLKGLGLSIDRKHLNKILHNPFYCGYIQHSLLGDEIIKGNQEILIDEATFNKVNDISNAGYEHKEITEPFPLKRHIICSDCGGYLTGYTVKARGRDYYKCNKKGCKSNHSTEKLHQKYINLLNEYNIPDELIPILTDVLRKVFEEYNQSKGETKKVLLKRKTECENRINAVKVRFGLGEINSEIYTATMSELNSRLAEIRRELEDAGKNLSNMMKYINQTIEMSCKLGGLWSDSNFSNRQKIQNLVYSSGIYFDKENDDYRTENENEVFKIFRRFTASCEGGKEKATTDFARLSPSVGMRRLERPTPTSRT</sequence>
<keyword evidence="2" id="KW-0233">DNA recombination</keyword>
<feature type="coiled-coil region" evidence="3">
    <location>
        <begin position="398"/>
        <end position="425"/>
    </location>
</feature>
<dbReference type="InterPro" id="IPR011109">
    <property type="entry name" value="DNA_bind_recombinase_dom"/>
</dbReference>
<dbReference type="InterPro" id="IPR038109">
    <property type="entry name" value="DNA_bind_recomb_sf"/>
</dbReference>
<comment type="caution">
    <text evidence="5">The sequence shown here is derived from an EMBL/GenBank/DDBJ whole genome shotgun (WGS) entry which is preliminary data.</text>
</comment>
<evidence type="ECO:0000313" key="6">
    <source>
        <dbReference type="Proteomes" id="UP000196587"/>
    </source>
</evidence>
<dbReference type="EMBL" id="NFKE01000014">
    <property type="protein sequence ID" value="OUP32262.1"/>
    <property type="molecule type" value="Genomic_DNA"/>
</dbReference>
<keyword evidence="3" id="KW-0175">Coiled coil</keyword>
<evidence type="ECO:0000313" key="5">
    <source>
        <dbReference type="EMBL" id="OUP32262.1"/>
    </source>
</evidence>
<dbReference type="CDD" id="cd00338">
    <property type="entry name" value="Ser_Recombinase"/>
    <property type="match status" value="1"/>
</dbReference>
<evidence type="ECO:0000256" key="1">
    <source>
        <dbReference type="ARBA" id="ARBA00023125"/>
    </source>
</evidence>
<name>A0A1Y4JSQ4_9BACE</name>
<proteinExistence type="predicted"/>
<dbReference type="Gene3D" id="3.90.1750.20">
    <property type="entry name" value="Putative Large Serine Recombinase, Chain B, Domain 2"/>
    <property type="match status" value="1"/>
</dbReference>
<dbReference type="SMART" id="SM00857">
    <property type="entry name" value="Resolvase"/>
    <property type="match status" value="1"/>
</dbReference>
<dbReference type="Gene3D" id="3.40.50.1390">
    <property type="entry name" value="Resolvase, N-terminal catalytic domain"/>
    <property type="match status" value="1"/>
</dbReference>
<dbReference type="PROSITE" id="PS51736">
    <property type="entry name" value="RECOMBINASES_3"/>
    <property type="match status" value="1"/>
</dbReference>
<gene>
    <name evidence="5" type="ORF">B5F24_14995</name>
</gene>
<dbReference type="InterPro" id="IPR036162">
    <property type="entry name" value="Resolvase-like_N_sf"/>
</dbReference>
<dbReference type="Pfam" id="PF07508">
    <property type="entry name" value="Recombinase"/>
    <property type="match status" value="1"/>
</dbReference>
<dbReference type="InterPro" id="IPR050639">
    <property type="entry name" value="SSR_resolvase"/>
</dbReference>
<dbReference type="Proteomes" id="UP000196587">
    <property type="component" value="Unassembled WGS sequence"/>
</dbReference>
<feature type="domain" description="Resolvase/invertase-type recombinase catalytic" evidence="4">
    <location>
        <begin position="20"/>
        <end position="167"/>
    </location>
</feature>
<accession>A0A1Y4JSQ4</accession>
<dbReference type="RefSeq" id="WP_007841104.1">
    <property type="nucleotide sequence ID" value="NZ_CALIXP010000063.1"/>
</dbReference>
<protein>
    <submittedName>
        <fullName evidence="5">Serine recombinase</fullName>
    </submittedName>
</protein>
<evidence type="ECO:0000259" key="4">
    <source>
        <dbReference type="PROSITE" id="PS51736"/>
    </source>
</evidence>
<dbReference type="SUPFAM" id="SSF53041">
    <property type="entry name" value="Resolvase-like"/>
    <property type="match status" value="1"/>
</dbReference>
<keyword evidence="1" id="KW-0238">DNA-binding</keyword>
<dbReference type="GO" id="GO:0003677">
    <property type="term" value="F:DNA binding"/>
    <property type="evidence" value="ECO:0007669"/>
    <property type="project" value="UniProtKB-KW"/>
</dbReference>
<dbReference type="AlphaFoldDB" id="A0A1Y4JSQ4"/>
<evidence type="ECO:0000256" key="2">
    <source>
        <dbReference type="ARBA" id="ARBA00023172"/>
    </source>
</evidence>
<evidence type="ECO:0000256" key="3">
    <source>
        <dbReference type="SAM" id="Coils"/>
    </source>
</evidence>